<evidence type="ECO:0000313" key="3">
    <source>
        <dbReference type="EMBL" id="QQD17108.1"/>
    </source>
</evidence>
<dbReference type="Proteomes" id="UP000596063">
    <property type="component" value="Chromosome"/>
</dbReference>
<keyword evidence="1" id="KW-0997">Cell inner membrane</keyword>
<feature type="transmembrane region" description="Helical" evidence="2">
    <location>
        <begin position="92"/>
        <end position="110"/>
    </location>
</feature>
<name>A0A7T4UPJ7_9GAMM</name>
<sequence length="143" mass="16132">MELTAVRMKTPYEHSNPVIRYSLFAAGWVFFVLAIIGAILPVMPTSVFLILSAACFLRSSPRFYRWLTEHRLFGQPLRDYLNGHGISARSKVLILASLWVAILISVFVFLGKHWGSGVMLSIAALVSVYILWQPTPPRSDERP</sequence>
<keyword evidence="4" id="KW-1185">Reference proteome</keyword>
<proteinExistence type="predicted"/>
<reference evidence="3 4" key="1">
    <citation type="submission" date="2020-12" db="EMBL/GenBank/DDBJ databases">
        <authorList>
            <person name="Shan Y."/>
        </authorList>
    </citation>
    <scope>NUCLEOTIDE SEQUENCE [LARGE SCALE GENOMIC DNA]</scope>
    <source>
        <strain evidence="4">csc3.9</strain>
    </source>
</reference>
<dbReference type="GO" id="GO:0005886">
    <property type="term" value="C:plasma membrane"/>
    <property type="evidence" value="ECO:0007669"/>
    <property type="project" value="UniProtKB-SubCell"/>
</dbReference>
<keyword evidence="1 2" id="KW-0472">Membrane</keyword>
<evidence type="ECO:0000313" key="4">
    <source>
        <dbReference type="Proteomes" id="UP000596063"/>
    </source>
</evidence>
<feature type="transmembrane region" description="Helical" evidence="2">
    <location>
        <begin position="116"/>
        <end position="132"/>
    </location>
</feature>
<organism evidence="3 4">
    <name type="scientific">Spongiibacter nanhainus</name>
    <dbReference type="NCBI Taxonomy" id="2794344"/>
    <lineage>
        <taxon>Bacteria</taxon>
        <taxon>Pseudomonadati</taxon>
        <taxon>Pseudomonadota</taxon>
        <taxon>Gammaproteobacteria</taxon>
        <taxon>Cellvibrionales</taxon>
        <taxon>Spongiibacteraceae</taxon>
        <taxon>Spongiibacter</taxon>
    </lineage>
</organism>
<evidence type="ECO:0000256" key="1">
    <source>
        <dbReference type="PIRNR" id="PIRNR016789"/>
    </source>
</evidence>
<gene>
    <name evidence="3" type="ORF">I6N98_12105</name>
</gene>
<dbReference type="PANTHER" id="PTHR35813">
    <property type="entry name" value="INNER MEMBRANE PROTEIN YBAN"/>
    <property type="match status" value="1"/>
</dbReference>
<dbReference type="KEGG" id="snan:I6N98_12105"/>
<dbReference type="PIRSF" id="PIRSF016789">
    <property type="entry name" value="DUF454"/>
    <property type="match status" value="1"/>
</dbReference>
<dbReference type="Pfam" id="PF04304">
    <property type="entry name" value="DUF454"/>
    <property type="match status" value="1"/>
</dbReference>
<accession>A0A7T4UPJ7</accession>
<comment type="subcellular location">
    <subcellularLocation>
        <location evidence="1">Cell inner membrane</location>
        <topology evidence="1">Multi-pass membrane protein</topology>
    </subcellularLocation>
</comment>
<protein>
    <recommendedName>
        <fullName evidence="1">Inner membrane protein</fullName>
    </recommendedName>
</protein>
<dbReference type="AlphaFoldDB" id="A0A7T4UPJ7"/>
<keyword evidence="1" id="KW-1003">Cell membrane</keyword>
<dbReference type="PANTHER" id="PTHR35813:SF1">
    <property type="entry name" value="INNER MEMBRANE PROTEIN YBAN"/>
    <property type="match status" value="1"/>
</dbReference>
<feature type="transmembrane region" description="Helical" evidence="2">
    <location>
        <begin position="21"/>
        <end position="40"/>
    </location>
</feature>
<keyword evidence="2" id="KW-1133">Transmembrane helix</keyword>
<evidence type="ECO:0000256" key="2">
    <source>
        <dbReference type="SAM" id="Phobius"/>
    </source>
</evidence>
<keyword evidence="2" id="KW-0812">Transmembrane</keyword>
<dbReference type="EMBL" id="CP066167">
    <property type="protein sequence ID" value="QQD17108.1"/>
    <property type="molecule type" value="Genomic_DNA"/>
</dbReference>
<dbReference type="InterPro" id="IPR007401">
    <property type="entry name" value="DUF454"/>
</dbReference>